<sequence length="316" mass="36714">MPCYHPKEVWHGKLGGISWNKYNCRTGPETPPFHIPCNQCIGCRLDKSRAWALRLSHEAKMHKRNCFVTLTYSDESLPEAGNLVPDHVRLFMKTLRKKRKVRFYACGEYGEQTRRPHYHAILFGQDFTLGARRIGGSDDSPLFHSDELTNLWGRGHTTVGHVTSQSCAYVARYVVKKINGVLAEQHYTVNHNGKPFVRLPEFARMSRRPGIGETYFKKYGMEACQHDSVIVNGKPVPPPPYYHRLLTRVHELREQIPDPRRPERKLDDRQWTGETLVQEIKKRRVKKARTQKADNTPERLAVREKHATLIMKKRNL</sequence>
<protein>
    <submittedName>
        <fullName evidence="2">Replication initiator protein</fullName>
    </submittedName>
</protein>
<evidence type="ECO:0000313" key="2">
    <source>
        <dbReference type="EMBL" id="QCQ84812.1"/>
    </source>
</evidence>
<dbReference type="Pfam" id="PF23343">
    <property type="entry name" value="REP_ORF2-G2P"/>
    <property type="match status" value="1"/>
</dbReference>
<proteinExistence type="predicted"/>
<reference evidence="2" key="1">
    <citation type="submission" date="2018-12" db="EMBL/GenBank/DDBJ databases">
        <title>Singled stranded DNA viruses identified in blackflies (Austrosimulium ungulatum) sampled in New Zealand.</title>
        <authorList>
            <person name="Kraberger S."/>
            <person name="Fontenele R.S."/>
            <person name="Schmidlin K."/>
            <person name="Walters M."/>
            <person name="Varsani A."/>
        </authorList>
    </citation>
    <scope>NUCLEOTIDE SEQUENCE [LARGE SCALE GENOMIC DNA]</scope>
    <source>
        <strain evidence="2">089</strain>
    </source>
</reference>
<evidence type="ECO:0000259" key="1">
    <source>
        <dbReference type="Pfam" id="PF23343"/>
    </source>
</evidence>
<feature type="domain" description="Replication-associated protein ORF2/G2P" evidence="1">
    <location>
        <begin position="65"/>
        <end position="177"/>
    </location>
</feature>
<dbReference type="EMBL" id="MK249171">
    <property type="protein sequence ID" value="QCQ84812.1"/>
    <property type="molecule type" value="Genomic_DNA"/>
</dbReference>
<dbReference type="Proteomes" id="UP000324641">
    <property type="component" value="Segment"/>
</dbReference>
<organism evidence="2">
    <name type="scientific">Blackfly microvirus SF02</name>
    <dbReference type="NCBI Taxonomy" id="2576452"/>
    <lineage>
        <taxon>Viruses</taxon>
        <taxon>Monodnaviria</taxon>
        <taxon>Sangervirae</taxon>
        <taxon>Phixviricota</taxon>
        <taxon>Malgrandaviricetes</taxon>
        <taxon>Petitvirales</taxon>
        <taxon>Microviridae</taxon>
        <taxon>Microvirus</taxon>
    </lineage>
</organism>
<dbReference type="InterPro" id="IPR056906">
    <property type="entry name" value="ORF2/G2P_dom"/>
</dbReference>
<accession>A0A4P8PK23</accession>
<name>A0A4P8PK23_9VIRU</name>